<keyword evidence="2" id="KW-1185">Reference proteome</keyword>
<sequence length="168" mass="18785">MRVYTKIICTIKSSTQTRQYLAVVFRVGPSNKFPVYETTEEFLFHSTMINFADPNHISRLCVPKDKGLKCSGCGAFGHKASECVKANSKPEVAILEVNFKPRLDNKIMIESISINSLVDTGSQVTLLRKSVFDELNVTELYPLNLSLNGIGKCKVNPFGYFKGNIQIE</sequence>
<dbReference type="EMBL" id="JABXBU010002231">
    <property type="protein sequence ID" value="KAF8763113.1"/>
    <property type="molecule type" value="Genomic_DNA"/>
</dbReference>
<gene>
    <name evidence="1" type="ORF">HNY73_021328</name>
</gene>
<dbReference type="Gene3D" id="4.10.60.10">
    <property type="entry name" value="Zinc finger, CCHC-type"/>
    <property type="match status" value="1"/>
</dbReference>
<dbReference type="Proteomes" id="UP000807504">
    <property type="component" value="Unassembled WGS sequence"/>
</dbReference>
<evidence type="ECO:0000313" key="1">
    <source>
        <dbReference type="EMBL" id="KAF8763113.1"/>
    </source>
</evidence>
<proteinExistence type="predicted"/>
<evidence type="ECO:0000313" key="2">
    <source>
        <dbReference type="Proteomes" id="UP000807504"/>
    </source>
</evidence>
<reference evidence="1" key="1">
    <citation type="journal article" date="2020" name="bioRxiv">
        <title>Chromosome-level reference genome of the European wasp spider Argiope bruennichi: a resource for studies on range expansion and evolutionary adaptation.</title>
        <authorList>
            <person name="Sheffer M.M."/>
            <person name="Hoppe A."/>
            <person name="Krehenwinkel H."/>
            <person name="Uhl G."/>
            <person name="Kuss A.W."/>
            <person name="Jensen L."/>
            <person name="Jensen C."/>
            <person name="Gillespie R.G."/>
            <person name="Hoff K.J."/>
            <person name="Prost S."/>
        </authorList>
    </citation>
    <scope>NUCLEOTIDE SEQUENCE</scope>
</reference>
<dbReference type="SUPFAM" id="SSF50630">
    <property type="entry name" value="Acid proteases"/>
    <property type="match status" value="1"/>
</dbReference>
<reference evidence="1" key="2">
    <citation type="submission" date="2020-06" db="EMBL/GenBank/DDBJ databases">
        <authorList>
            <person name="Sheffer M."/>
        </authorList>
    </citation>
    <scope>NUCLEOTIDE SEQUENCE</scope>
</reference>
<accession>A0A8T0DY89</accession>
<name>A0A8T0DY89_ARGBR</name>
<protein>
    <recommendedName>
        <fullName evidence="3">CCHC-type domain-containing protein</fullName>
    </recommendedName>
</protein>
<dbReference type="AlphaFoldDB" id="A0A8T0DY89"/>
<evidence type="ECO:0008006" key="3">
    <source>
        <dbReference type="Google" id="ProtNLM"/>
    </source>
</evidence>
<organism evidence="1 2">
    <name type="scientific">Argiope bruennichi</name>
    <name type="common">Wasp spider</name>
    <name type="synonym">Aranea bruennichi</name>
    <dbReference type="NCBI Taxonomy" id="94029"/>
    <lineage>
        <taxon>Eukaryota</taxon>
        <taxon>Metazoa</taxon>
        <taxon>Ecdysozoa</taxon>
        <taxon>Arthropoda</taxon>
        <taxon>Chelicerata</taxon>
        <taxon>Arachnida</taxon>
        <taxon>Araneae</taxon>
        <taxon>Araneomorphae</taxon>
        <taxon>Entelegynae</taxon>
        <taxon>Araneoidea</taxon>
        <taxon>Araneidae</taxon>
        <taxon>Argiope</taxon>
    </lineage>
</organism>
<comment type="caution">
    <text evidence="1">The sequence shown here is derived from an EMBL/GenBank/DDBJ whole genome shotgun (WGS) entry which is preliminary data.</text>
</comment>
<dbReference type="InterPro" id="IPR021109">
    <property type="entry name" value="Peptidase_aspartic_dom_sf"/>
</dbReference>